<gene>
    <name evidence="1" type="ORF">EPJ76_03705</name>
</gene>
<proteinExistence type="predicted"/>
<protein>
    <submittedName>
        <fullName evidence="1">Uncharacterized protein</fullName>
    </submittedName>
</protein>
<dbReference type="AlphaFoldDB" id="A0A5C8G4T9"/>
<evidence type="ECO:0000313" key="1">
    <source>
        <dbReference type="EMBL" id="TXJ56697.1"/>
    </source>
</evidence>
<dbReference type="Proteomes" id="UP000322327">
    <property type="component" value="Unassembled WGS sequence"/>
</dbReference>
<dbReference type="EMBL" id="SAYI01000014">
    <property type="protein sequence ID" value="TXJ56697.1"/>
    <property type="molecule type" value="Genomic_DNA"/>
</dbReference>
<organism evidence="1 2">
    <name type="scientific">Brachyspira aalborgi</name>
    <dbReference type="NCBI Taxonomy" id="29522"/>
    <lineage>
        <taxon>Bacteria</taxon>
        <taxon>Pseudomonadati</taxon>
        <taxon>Spirochaetota</taxon>
        <taxon>Spirochaetia</taxon>
        <taxon>Brachyspirales</taxon>
        <taxon>Brachyspiraceae</taxon>
        <taxon>Brachyspira</taxon>
    </lineage>
</organism>
<reference evidence="1 2" key="1">
    <citation type="journal article" date="1992" name="Lakartidningen">
        <title>[Penicillin V and not amoxicillin is the first choice preparation in acute otitis].</title>
        <authorList>
            <person name="Kamme C."/>
            <person name="Lundgren K."/>
            <person name="Prellner K."/>
        </authorList>
    </citation>
    <scope>NUCLEOTIDE SEQUENCE [LARGE SCALE GENOMIC DNA]</scope>
    <source>
        <strain evidence="1 2">PC3053II</strain>
    </source>
</reference>
<accession>A0A5C8G4T9</accession>
<sequence>MWCKHRRKRLADGSFIGSIATYMSPPYIFMTKEQYEKLRKIYSRRRKLTKIKPIKEIDNLITRTINKDWDNECMNMGWIKMDWYEYKNRIFIFRRKHKVASLVITKNTIYNPCIACGGKYRFRHLDIIGEEFFGEKIEKPSLSVRSLNKKYYFRDDELLKTLKPEKDKITKMLKDYFKKNSITNDKINTYNSCSFEFDIDTYKTNILKIKENKNGKLN</sequence>
<evidence type="ECO:0000313" key="2">
    <source>
        <dbReference type="Proteomes" id="UP000322327"/>
    </source>
</evidence>
<name>A0A5C8G4T9_9SPIR</name>
<comment type="caution">
    <text evidence="1">The sequence shown here is derived from an EMBL/GenBank/DDBJ whole genome shotgun (WGS) entry which is preliminary data.</text>
</comment>
<dbReference type="RefSeq" id="WP_147530590.1">
    <property type="nucleotide sequence ID" value="NZ_SAYI01000014.1"/>
</dbReference>